<evidence type="ECO:0000313" key="3">
    <source>
        <dbReference type="Proteomes" id="UP001217089"/>
    </source>
</evidence>
<accession>A0ABQ9EAK1</accession>
<comment type="caution">
    <text evidence="2">The sequence shown here is derived from an EMBL/GenBank/DDBJ whole genome shotgun (WGS) entry which is preliminary data.</text>
</comment>
<reference evidence="2 3" key="1">
    <citation type="submission" date="2022-12" db="EMBL/GenBank/DDBJ databases">
        <title>Chromosome-level genome of Tegillarca granosa.</title>
        <authorList>
            <person name="Kim J."/>
        </authorList>
    </citation>
    <scope>NUCLEOTIDE SEQUENCE [LARGE SCALE GENOMIC DNA]</scope>
    <source>
        <strain evidence="2">Teg-2019</strain>
        <tissue evidence="2">Adductor muscle</tissue>
    </source>
</reference>
<gene>
    <name evidence="2" type="ORF">KUTeg_021350</name>
</gene>
<dbReference type="Proteomes" id="UP001217089">
    <property type="component" value="Unassembled WGS sequence"/>
</dbReference>
<keyword evidence="1" id="KW-0472">Membrane</keyword>
<protein>
    <submittedName>
        <fullName evidence="2">Uncharacterized protein</fullName>
    </submittedName>
</protein>
<keyword evidence="3" id="KW-1185">Reference proteome</keyword>
<dbReference type="EMBL" id="JARBDR010000918">
    <property type="protein sequence ID" value="KAJ8302363.1"/>
    <property type="molecule type" value="Genomic_DNA"/>
</dbReference>
<keyword evidence="1" id="KW-0812">Transmembrane</keyword>
<organism evidence="2 3">
    <name type="scientific">Tegillarca granosa</name>
    <name type="common">Malaysian cockle</name>
    <name type="synonym">Anadara granosa</name>
    <dbReference type="NCBI Taxonomy" id="220873"/>
    <lineage>
        <taxon>Eukaryota</taxon>
        <taxon>Metazoa</taxon>
        <taxon>Spiralia</taxon>
        <taxon>Lophotrochozoa</taxon>
        <taxon>Mollusca</taxon>
        <taxon>Bivalvia</taxon>
        <taxon>Autobranchia</taxon>
        <taxon>Pteriomorphia</taxon>
        <taxon>Arcoida</taxon>
        <taxon>Arcoidea</taxon>
        <taxon>Arcidae</taxon>
        <taxon>Tegillarca</taxon>
    </lineage>
</organism>
<keyword evidence="1" id="KW-1133">Transmembrane helix</keyword>
<evidence type="ECO:0000313" key="2">
    <source>
        <dbReference type="EMBL" id="KAJ8302363.1"/>
    </source>
</evidence>
<proteinExistence type="predicted"/>
<evidence type="ECO:0000256" key="1">
    <source>
        <dbReference type="SAM" id="Phobius"/>
    </source>
</evidence>
<name>A0ABQ9EAK1_TEGGR</name>
<feature type="transmembrane region" description="Helical" evidence="1">
    <location>
        <begin position="6"/>
        <end position="25"/>
    </location>
</feature>
<sequence length="73" mass="8668">MSNGDDMFRAWIRLFPYVSLGLCFIRAKKKINYIRNQILGFPSACIWKPSSVRFNSVFYRDYDQFRLGSTTIF</sequence>